<evidence type="ECO:0000313" key="1">
    <source>
        <dbReference type="EMBL" id="CAB4851996.1"/>
    </source>
</evidence>
<accession>A0A6J7C1U3</accession>
<organism evidence="1">
    <name type="scientific">freshwater metagenome</name>
    <dbReference type="NCBI Taxonomy" id="449393"/>
    <lineage>
        <taxon>unclassified sequences</taxon>
        <taxon>metagenomes</taxon>
        <taxon>ecological metagenomes</taxon>
    </lineage>
</organism>
<sequence>MSLVGLVPSAADADAALIASVVAGPPMSAVSTDEARIGVAPMLVSAIRAPVMIPPSIFTDAATPTIAHACAVRWNFW</sequence>
<name>A0A6J7C1U3_9ZZZZ</name>
<reference evidence="1" key="1">
    <citation type="submission" date="2020-05" db="EMBL/GenBank/DDBJ databases">
        <authorList>
            <person name="Chiriac C."/>
            <person name="Salcher M."/>
            <person name="Ghai R."/>
            <person name="Kavagutti S V."/>
        </authorList>
    </citation>
    <scope>NUCLEOTIDE SEQUENCE</scope>
</reference>
<gene>
    <name evidence="1" type="ORF">UFOPK3268_01456</name>
</gene>
<dbReference type="AlphaFoldDB" id="A0A6J7C1U3"/>
<dbReference type="EMBL" id="CAFBIZ010000215">
    <property type="protein sequence ID" value="CAB4851996.1"/>
    <property type="molecule type" value="Genomic_DNA"/>
</dbReference>
<proteinExistence type="predicted"/>
<protein>
    <submittedName>
        <fullName evidence="1">Unannotated protein</fullName>
    </submittedName>
</protein>